<dbReference type="OrthoDB" id="9795763at2"/>
<evidence type="ECO:0000256" key="2">
    <source>
        <dbReference type="ARBA" id="ARBA00011643"/>
    </source>
</evidence>
<dbReference type="Pfam" id="PF01784">
    <property type="entry name" value="DUF34_NIF3"/>
    <property type="match status" value="1"/>
</dbReference>
<dbReference type="InterPro" id="IPR002678">
    <property type="entry name" value="DUF34/NIF3"/>
</dbReference>
<keyword evidence="4 5" id="KW-0479">Metal-binding</keyword>
<dbReference type="STRING" id="1437605.AB656_01595"/>
<keyword evidence="7" id="KW-1185">Reference proteome</keyword>
<evidence type="ECO:0000256" key="3">
    <source>
        <dbReference type="ARBA" id="ARBA00022112"/>
    </source>
</evidence>
<evidence type="ECO:0000256" key="4">
    <source>
        <dbReference type="ARBA" id="ARBA00022723"/>
    </source>
</evidence>
<dbReference type="PANTHER" id="PTHR13799">
    <property type="entry name" value="NGG1 INTERACTING FACTOR 3"/>
    <property type="match status" value="1"/>
</dbReference>
<evidence type="ECO:0000313" key="6">
    <source>
        <dbReference type="EMBL" id="KFI39897.1"/>
    </source>
</evidence>
<feature type="binding site" evidence="5">
    <location>
        <position position="115"/>
    </location>
    <ligand>
        <name>a divalent metal cation</name>
        <dbReference type="ChEBI" id="CHEBI:60240"/>
        <label>1</label>
    </ligand>
</feature>
<dbReference type="Gene3D" id="3.40.1390.30">
    <property type="entry name" value="NIF3 (NGG1p interacting factor 3)-like"/>
    <property type="match status" value="2"/>
</dbReference>
<dbReference type="KEGG" id="bact:AB656_01595"/>
<dbReference type="FunFam" id="3.40.1390.30:FF:000001">
    <property type="entry name" value="GTP cyclohydrolase 1 type 2"/>
    <property type="match status" value="1"/>
</dbReference>
<dbReference type="InterPro" id="IPR036069">
    <property type="entry name" value="DUF34/NIF3_sf"/>
</dbReference>
<accession>A0A086Z047</accession>
<sequence length="312" mass="33898">MAEQVRAKAASTVSLGEVVQILERLYPLSYAEDWDHPGLIVGSADWPVSKVFCAVDPTLDVVEEAIASGAQLLICHHPLFFRSVHEVGGFGFRGGIVTRLIESRCGLWVGHTNADAAVRGVAQAAADLMGILDQRPLKEVGLDPNDWSIRDGSTKHESVGLGRVGRLPATMRLEDFARRVAGLLPRTQLGVQVAGEPDARMQTVALLPGSGDSMFDEVRASGVDVYVTSDLRHHPATDAYQQAVYEARLRRREDAGGTARPLLINTPHAAIESLWFTYAAKDIQQAVHEATGACLDLQVIDRSTDPWTFSIQ</sequence>
<organism evidence="6 7">
    <name type="scientific">Bifidobacterium actinocoloniiforme DSM 22766</name>
    <dbReference type="NCBI Taxonomy" id="1437605"/>
    <lineage>
        <taxon>Bacteria</taxon>
        <taxon>Bacillati</taxon>
        <taxon>Actinomycetota</taxon>
        <taxon>Actinomycetes</taxon>
        <taxon>Bifidobacteriales</taxon>
        <taxon>Bifidobacteriaceae</taxon>
        <taxon>Bifidobacterium</taxon>
    </lineage>
</organism>
<dbReference type="Proteomes" id="UP000029015">
    <property type="component" value="Unassembled WGS sequence"/>
</dbReference>
<dbReference type="SUPFAM" id="SSF102705">
    <property type="entry name" value="NIF3 (NGG1p interacting factor 3)-like"/>
    <property type="match status" value="1"/>
</dbReference>
<feature type="binding site" evidence="5">
    <location>
        <position position="77"/>
    </location>
    <ligand>
        <name>a divalent metal cation</name>
        <dbReference type="ChEBI" id="CHEBI:60240"/>
        <label>1</label>
    </ligand>
</feature>
<dbReference type="EMBL" id="JGYK01000001">
    <property type="protein sequence ID" value="KFI39897.1"/>
    <property type="molecule type" value="Genomic_DNA"/>
</dbReference>
<dbReference type="RefSeq" id="WP_051905239.1">
    <property type="nucleotide sequence ID" value="NZ_CP011786.1"/>
</dbReference>
<dbReference type="PATRIC" id="fig|1437605.7.peg.328"/>
<gene>
    <name evidence="6" type="ORF">BACT_0598</name>
</gene>
<feature type="binding site" evidence="5">
    <location>
        <position position="76"/>
    </location>
    <ligand>
        <name>a divalent metal cation</name>
        <dbReference type="ChEBI" id="CHEBI:60240"/>
        <label>1</label>
    </ligand>
</feature>
<comment type="caution">
    <text evidence="6">The sequence shown here is derived from an EMBL/GenBank/DDBJ whole genome shotgun (WGS) entry which is preliminary data.</text>
</comment>
<proteinExistence type="inferred from homology"/>
<reference evidence="6 7" key="1">
    <citation type="submission" date="2014-03" db="EMBL/GenBank/DDBJ databases">
        <title>Genomics of Bifidobacteria.</title>
        <authorList>
            <person name="Ventura M."/>
            <person name="Milani C."/>
            <person name="Lugli G.A."/>
        </authorList>
    </citation>
    <scope>NUCLEOTIDE SEQUENCE [LARGE SCALE GENOMIC DNA]</scope>
    <source>
        <strain evidence="6 7">DSM 22766</strain>
    </source>
</reference>
<protein>
    <recommendedName>
        <fullName evidence="3">GTP cyclohydrolase 1 type 2 homolog</fullName>
    </recommendedName>
</protein>
<dbReference type="AlphaFoldDB" id="A0A086Z047"/>
<comment type="subunit">
    <text evidence="2">Homohexamer.</text>
</comment>
<dbReference type="eggNOG" id="COG0327">
    <property type="taxonomic scope" value="Bacteria"/>
</dbReference>
<evidence type="ECO:0000256" key="5">
    <source>
        <dbReference type="PIRSR" id="PIRSR602678-1"/>
    </source>
</evidence>
<comment type="similarity">
    <text evidence="1">Belongs to the GTP cyclohydrolase I type 2/NIF3 family.</text>
</comment>
<name>A0A086Z047_9BIFI</name>
<dbReference type="GO" id="GO:0005737">
    <property type="term" value="C:cytoplasm"/>
    <property type="evidence" value="ECO:0007669"/>
    <property type="project" value="TreeGrafter"/>
</dbReference>
<evidence type="ECO:0000256" key="1">
    <source>
        <dbReference type="ARBA" id="ARBA00006964"/>
    </source>
</evidence>
<evidence type="ECO:0000313" key="7">
    <source>
        <dbReference type="Proteomes" id="UP000029015"/>
    </source>
</evidence>
<dbReference type="GO" id="GO:0046872">
    <property type="term" value="F:metal ion binding"/>
    <property type="evidence" value="ECO:0007669"/>
    <property type="project" value="UniProtKB-KW"/>
</dbReference>
<dbReference type="NCBIfam" id="TIGR00486">
    <property type="entry name" value="YbgI_SA1388"/>
    <property type="match status" value="1"/>
</dbReference>
<dbReference type="PANTHER" id="PTHR13799:SF14">
    <property type="entry name" value="GTP CYCLOHYDROLASE 1 TYPE 2 HOMOLOG"/>
    <property type="match status" value="1"/>
</dbReference>